<sequence length="423" mass="46214">MKCALLLFSFVALVCGQNDPIGDAIKEVFTQSPRSFWDSLGEEVTTKALETLMALERCGEGNDQGVHACVPYYNCDGKTKTIIQTGETDGFGVIDIRFGETSCAHPLDICCAIPTNGVPANVTTQAPVDPKQPEVTSPVPPITPGKGNFCGIRNPNGIDFKITGNNNNEAEYGEFPWMVAILRTNPVKDETLAVCGGSLITPNVVLTGAHCVQKYKTGDIKVRAGEWDTQTTRERIPYQERAVAEIIVHKQFHPQTLYNNVALLILEDNFVKADNLGTICMPPQDLKFDSKNCYATGWGKDVFGKQGQFQVILKKIELPIVQHDKCQDALRTTRLGKLFDLHKSFTCAGGEGNKDTCTGDGGSPLVCPDPQNPGRYLQAGIVSWGIGCGTENVPGVYADVAQYRNWIDAEMKKQNLDTMPYSI</sequence>
<gene>
    <name evidence="5" type="primary">LOC108562788</name>
</gene>
<evidence type="ECO:0000313" key="5">
    <source>
        <dbReference type="RefSeq" id="XP_017776714.1"/>
    </source>
</evidence>
<organism evidence="4 5">
    <name type="scientific">Nicrophorus vespilloides</name>
    <name type="common">Boreal carrion beetle</name>
    <dbReference type="NCBI Taxonomy" id="110193"/>
    <lineage>
        <taxon>Eukaryota</taxon>
        <taxon>Metazoa</taxon>
        <taxon>Ecdysozoa</taxon>
        <taxon>Arthropoda</taxon>
        <taxon>Hexapoda</taxon>
        <taxon>Insecta</taxon>
        <taxon>Pterygota</taxon>
        <taxon>Neoptera</taxon>
        <taxon>Endopterygota</taxon>
        <taxon>Coleoptera</taxon>
        <taxon>Polyphaga</taxon>
        <taxon>Staphyliniformia</taxon>
        <taxon>Silphidae</taxon>
        <taxon>Nicrophorinae</taxon>
        <taxon>Nicrophorus</taxon>
    </lineage>
</organism>
<dbReference type="Pfam" id="PF00089">
    <property type="entry name" value="Trypsin"/>
    <property type="match status" value="1"/>
</dbReference>
<dbReference type="InterPro" id="IPR043504">
    <property type="entry name" value="Peptidase_S1_PA_chymotrypsin"/>
</dbReference>
<evidence type="ECO:0000256" key="1">
    <source>
        <dbReference type="SAM" id="MobiDB-lite"/>
    </source>
</evidence>
<feature type="signal peptide" evidence="2">
    <location>
        <begin position="1"/>
        <end position="16"/>
    </location>
</feature>
<dbReference type="CDD" id="cd00190">
    <property type="entry name" value="Tryp_SPc"/>
    <property type="match status" value="1"/>
</dbReference>
<dbReference type="InterPro" id="IPR001254">
    <property type="entry name" value="Trypsin_dom"/>
</dbReference>
<dbReference type="PROSITE" id="PS50240">
    <property type="entry name" value="TRYPSIN_DOM"/>
    <property type="match status" value="1"/>
</dbReference>
<dbReference type="GeneID" id="108562788"/>
<feature type="chain" id="PRO_5046844438" evidence="2">
    <location>
        <begin position="17"/>
        <end position="423"/>
    </location>
</feature>
<reference evidence="5" key="1">
    <citation type="submission" date="2025-08" db="UniProtKB">
        <authorList>
            <consortium name="RefSeq"/>
        </authorList>
    </citation>
    <scope>IDENTIFICATION</scope>
    <source>
        <tissue evidence="5">Whole Larva</tissue>
    </source>
</reference>
<dbReference type="Gene3D" id="2.40.10.10">
    <property type="entry name" value="Trypsin-like serine proteases"/>
    <property type="match status" value="2"/>
</dbReference>
<dbReference type="PANTHER" id="PTHR24258:SF129">
    <property type="entry name" value="LP15124P-RELATED"/>
    <property type="match status" value="1"/>
</dbReference>
<dbReference type="SUPFAM" id="SSF50494">
    <property type="entry name" value="Trypsin-like serine proteases"/>
    <property type="match status" value="1"/>
</dbReference>
<evidence type="ECO:0000256" key="2">
    <source>
        <dbReference type="SAM" id="SignalP"/>
    </source>
</evidence>
<dbReference type="PANTHER" id="PTHR24258">
    <property type="entry name" value="SERINE PROTEASE-RELATED"/>
    <property type="match status" value="1"/>
</dbReference>
<keyword evidence="4" id="KW-1185">Reference proteome</keyword>
<dbReference type="InterPro" id="IPR001314">
    <property type="entry name" value="Peptidase_S1A"/>
</dbReference>
<dbReference type="Pfam" id="PF18322">
    <property type="entry name" value="CLIP_1"/>
    <property type="match status" value="1"/>
</dbReference>
<accession>A0ABM1MQ64</accession>
<evidence type="ECO:0000313" key="4">
    <source>
        <dbReference type="Proteomes" id="UP000695000"/>
    </source>
</evidence>
<dbReference type="PRINTS" id="PR00722">
    <property type="entry name" value="CHYMOTRYPSIN"/>
</dbReference>
<evidence type="ECO:0000259" key="3">
    <source>
        <dbReference type="PROSITE" id="PS50240"/>
    </source>
</evidence>
<protein>
    <submittedName>
        <fullName evidence="5">Serine protease 42-like</fullName>
    </submittedName>
</protein>
<proteinExistence type="predicted"/>
<feature type="region of interest" description="Disordered" evidence="1">
    <location>
        <begin position="127"/>
        <end position="146"/>
    </location>
</feature>
<dbReference type="Proteomes" id="UP000695000">
    <property type="component" value="Unplaced"/>
</dbReference>
<keyword evidence="2" id="KW-0732">Signal</keyword>
<name>A0ABM1MQ64_NICVS</name>
<dbReference type="InterPro" id="IPR009003">
    <property type="entry name" value="Peptidase_S1_PA"/>
</dbReference>
<dbReference type="SMART" id="SM00020">
    <property type="entry name" value="Tryp_SPc"/>
    <property type="match status" value="1"/>
</dbReference>
<feature type="domain" description="Peptidase S1" evidence="3">
    <location>
        <begin position="162"/>
        <end position="412"/>
    </location>
</feature>
<dbReference type="RefSeq" id="XP_017776714.1">
    <property type="nucleotide sequence ID" value="XM_017921225.1"/>
</dbReference>
<dbReference type="InterPro" id="IPR041515">
    <property type="entry name" value="PPAF-2-like_Clip"/>
</dbReference>